<dbReference type="GO" id="GO:0003727">
    <property type="term" value="F:single-stranded RNA binding"/>
    <property type="evidence" value="ECO:0007669"/>
    <property type="project" value="TreeGrafter"/>
</dbReference>
<organism evidence="12 13">
    <name type="scientific">Dinoponera quadriceps</name>
    <name type="common">South American ant</name>
    <dbReference type="NCBI Taxonomy" id="609295"/>
    <lineage>
        <taxon>Eukaryota</taxon>
        <taxon>Metazoa</taxon>
        <taxon>Ecdysozoa</taxon>
        <taxon>Arthropoda</taxon>
        <taxon>Hexapoda</taxon>
        <taxon>Insecta</taxon>
        <taxon>Pterygota</taxon>
        <taxon>Neoptera</taxon>
        <taxon>Endopterygota</taxon>
        <taxon>Hymenoptera</taxon>
        <taxon>Apocrita</taxon>
        <taxon>Aculeata</taxon>
        <taxon>Formicoidea</taxon>
        <taxon>Formicidae</taxon>
        <taxon>Ponerinae</taxon>
        <taxon>Ponerini</taxon>
        <taxon>Dinoponera</taxon>
    </lineage>
</organism>
<feature type="region of interest" description="Disordered" evidence="10">
    <location>
        <begin position="804"/>
        <end position="826"/>
    </location>
</feature>
<evidence type="ECO:0000256" key="2">
    <source>
        <dbReference type="ARBA" id="ARBA00022552"/>
    </source>
</evidence>
<dbReference type="FunFam" id="3.30.420.10:FF:000059">
    <property type="entry name" value="Exosome complex exonuclease Rrp6"/>
    <property type="match status" value="1"/>
</dbReference>
<dbReference type="Gene3D" id="1.10.150.80">
    <property type="entry name" value="HRDC domain"/>
    <property type="match status" value="1"/>
</dbReference>
<dbReference type="GO" id="GO:0071039">
    <property type="term" value="P:nuclear polyadenylation-dependent CUT catabolic process"/>
    <property type="evidence" value="ECO:0007669"/>
    <property type="project" value="TreeGrafter"/>
</dbReference>
<dbReference type="InterPro" id="IPR010997">
    <property type="entry name" value="HRDC-like_sf"/>
</dbReference>
<sequence length="888" mass="102838">MESSEDCDNEANTLQEDNIQQTENNAPPPSRLIPGFDTFVEYLEEAHDALKAGIKTANNLPTGEHYDYYAFFQSFQDAKNRDVKRILATIQAIMKLAGSSGNIKHRDDDEKFDLLLETNDLLLDQANVWMDEESGILQNPEVQLVVSQIKRPTVNGSWNTKKATAVSDDSQNIRLLGGKNVQKPQFMFKDKIDNSLKPWQPRIKEKPNNLKPLALYVEEGENGEVFNHPYAFELNKFETPECQLKKSVPVRYKSLDNTQLIFITAPSDIGIILEDLKNYKEIAVDLEHHSYRSFQGITCLMQISTVDTDYLIDTLSLRSELHQLNEIFTKPTILKVFHGADLDIQWLQRDLSLYVVNMFDTHQAAKQLQFPYLSLAYLLKKYCNIDPNKHFQLADWRIRPLPEELMKYAREDTHYLLYIKDLLKNELIESANGQNNILKAVYDMSTDICKRTYVKPIWTMESCKNMYRRSQKMFNNRQLYAFKELHKWRDVTAREEDDSIGYVLPNHMLLNIAETLPREMQGILACCNPIPPFVRKNLLMLHKIVLKAREQPLVKTIPEDDFRQRLAQRTHVANADVWIHSSHDIPKGTEARADLPCLLDKVDTAWPVSSESVVMKHTVTLFDTSEDETENIKKPIFVSPFQRYKCVIPMIVELEAKELERQRKEEEEKRRGGDAAAEETNVESLDQAEISESKGRVYEHFKQVSQSSNEEVQGVFQKKKKKKKKKKKNGNTEILLGQMHGRKRKRESGIARESVSQDRSDHHDFCTPAPSLDAKIRHMPKKMRQEMRNAAEEQRVRENLAQVQGDRNTQAIQPIRSKKKGEKKATAKLLKQQGMLPSGKFNYKEVDFNSFQGGSMQNNAVTQITQFQQPKQKKPRHRDWKKQFKVNI</sequence>
<evidence type="ECO:0000256" key="4">
    <source>
        <dbReference type="ARBA" id="ARBA00022801"/>
    </source>
</evidence>
<dbReference type="InterPro" id="IPR002562">
    <property type="entry name" value="3'-5'_exonuclease_dom"/>
</dbReference>
<keyword evidence="12" id="KW-1185">Reference proteome</keyword>
<protein>
    <recommendedName>
        <fullName evidence="9">Exosome complex component 10 homolog</fullName>
    </recommendedName>
</protein>
<feature type="region of interest" description="Disordered" evidence="10">
    <location>
        <begin position="660"/>
        <end position="690"/>
    </location>
</feature>
<name>A0A6P3X851_DINQU</name>
<dbReference type="GO" id="GO:0071038">
    <property type="term" value="P:TRAMP-dependent tRNA surveillance pathway"/>
    <property type="evidence" value="ECO:0007669"/>
    <property type="project" value="TreeGrafter"/>
</dbReference>
<dbReference type="RefSeq" id="XP_014474435.1">
    <property type="nucleotide sequence ID" value="XM_014618949.1"/>
</dbReference>
<dbReference type="GO" id="GO:0005730">
    <property type="term" value="C:nucleolus"/>
    <property type="evidence" value="ECO:0007669"/>
    <property type="project" value="TreeGrafter"/>
</dbReference>
<feature type="compositionally biased region" description="Basic residues" evidence="10">
    <location>
        <begin position="871"/>
        <end position="888"/>
    </location>
</feature>
<dbReference type="GO" id="GO:0000176">
    <property type="term" value="C:nuclear exosome (RNase complex)"/>
    <property type="evidence" value="ECO:0007669"/>
    <property type="project" value="InterPro"/>
</dbReference>
<dbReference type="InterPro" id="IPR049559">
    <property type="entry name" value="Rrp6p-like_exo"/>
</dbReference>
<evidence type="ECO:0000259" key="11">
    <source>
        <dbReference type="PROSITE" id="PS50967"/>
    </source>
</evidence>
<dbReference type="GO" id="GO:0071035">
    <property type="term" value="P:nuclear polyadenylation-dependent rRNA catabolic process"/>
    <property type="evidence" value="ECO:0007669"/>
    <property type="project" value="TreeGrafter"/>
</dbReference>
<dbReference type="FunFam" id="1.10.150.80:FF:000001">
    <property type="entry name" value="Putative exosome component 10"/>
    <property type="match status" value="1"/>
</dbReference>
<dbReference type="OrthoDB" id="2250022at2759"/>
<dbReference type="KEGG" id="dqu:106744292"/>
<dbReference type="PANTHER" id="PTHR12124">
    <property type="entry name" value="POLYMYOSITIS/SCLERODERMA AUTOANTIGEN-RELATED"/>
    <property type="match status" value="1"/>
</dbReference>
<evidence type="ECO:0000256" key="3">
    <source>
        <dbReference type="ARBA" id="ARBA00022722"/>
    </source>
</evidence>
<evidence type="ECO:0000256" key="5">
    <source>
        <dbReference type="ARBA" id="ARBA00022835"/>
    </source>
</evidence>
<gene>
    <name evidence="13" type="primary">LOC106744292</name>
</gene>
<proteinExistence type="inferred from homology"/>
<dbReference type="GO" id="GO:0071051">
    <property type="term" value="P:poly(A)-dependent snoRNA 3'-end processing"/>
    <property type="evidence" value="ECO:0007669"/>
    <property type="project" value="TreeGrafter"/>
</dbReference>
<keyword evidence="2" id="KW-0698">rRNA processing</keyword>
<dbReference type="GO" id="GO:0000166">
    <property type="term" value="F:nucleotide binding"/>
    <property type="evidence" value="ECO:0007669"/>
    <property type="project" value="InterPro"/>
</dbReference>
<dbReference type="GO" id="GO:0000467">
    <property type="term" value="P:exonucleolytic trimming to generate mature 3'-end of 5.8S rRNA from tricistronic rRNA transcript (SSU-rRNA, 5.8S rRNA, LSU-rRNA)"/>
    <property type="evidence" value="ECO:0007669"/>
    <property type="project" value="InterPro"/>
</dbReference>
<feature type="region of interest" description="Disordered" evidence="10">
    <location>
        <begin position="1"/>
        <end position="31"/>
    </location>
</feature>
<dbReference type="SMART" id="SM00341">
    <property type="entry name" value="HRDC"/>
    <property type="match status" value="1"/>
</dbReference>
<dbReference type="Gene3D" id="3.30.420.10">
    <property type="entry name" value="Ribonuclease H-like superfamily/Ribonuclease H"/>
    <property type="match status" value="1"/>
</dbReference>
<evidence type="ECO:0000313" key="13">
    <source>
        <dbReference type="RefSeq" id="XP_014474435.1"/>
    </source>
</evidence>
<dbReference type="InterPro" id="IPR045092">
    <property type="entry name" value="Rrp6-like"/>
</dbReference>
<feature type="region of interest" description="Disordered" evidence="10">
    <location>
        <begin position="702"/>
        <end position="771"/>
    </location>
</feature>
<dbReference type="Proteomes" id="UP000515204">
    <property type="component" value="Unplaced"/>
</dbReference>
<keyword evidence="3" id="KW-0540">Nuclease</keyword>
<dbReference type="SUPFAM" id="SSF47819">
    <property type="entry name" value="HRDC-like"/>
    <property type="match status" value="1"/>
</dbReference>
<evidence type="ECO:0000256" key="8">
    <source>
        <dbReference type="ARBA" id="ARBA00043957"/>
    </source>
</evidence>
<evidence type="ECO:0000256" key="6">
    <source>
        <dbReference type="ARBA" id="ARBA00022839"/>
    </source>
</evidence>
<dbReference type="GO" id="GO:0071044">
    <property type="term" value="P:histone mRNA catabolic process"/>
    <property type="evidence" value="ECO:0007669"/>
    <property type="project" value="TreeGrafter"/>
</dbReference>
<dbReference type="PROSITE" id="PS50967">
    <property type="entry name" value="HRDC"/>
    <property type="match status" value="1"/>
</dbReference>
<dbReference type="PANTHER" id="PTHR12124:SF47">
    <property type="entry name" value="EXOSOME COMPONENT 10"/>
    <property type="match status" value="1"/>
</dbReference>
<dbReference type="GO" id="GO:0071036">
    <property type="term" value="P:nuclear polyadenylation-dependent snoRNA catabolic process"/>
    <property type="evidence" value="ECO:0007669"/>
    <property type="project" value="TreeGrafter"/>
</dbReference>
<evidence type="ECO:0000256" key="7">
    <source>
        <dbReference type="ARBA" id="ARBA00023242"/>
    </source>
</evidence>
<reference evidence="13" key="1">
    <citation type="submission" date="2025-08" db="UniProtKB">
        <authorList>
            <consortium name="RefSeq"/>
        </authorList>
    </citation>
    <scope>IDENTIFICATION</scope>
</reference>
<evidence type="ECO:0000256" key="9">
    <source>
        <dbReference type="ARBA" id="ARBA00070365"/>
    </source>
</evidence>
<feature type="domain" description="HRDC" evidence="11">
    <location>
        <begin position="475"/>
        <end position="555"/>
    </location>
</feature>
<comment type="subcellular location">
    <subcellularLocation>
        <location evidence="1">Nucleus</location>
    </subcellularLocation>
</comment>
<dbReference type="AlphaFoldDB" id="A0A6P3X851"/>
<evidence type="ECO:0000256" key="1">
    <source>
        <dbReference type="ARBA" id="ARBA00004123"/>
    </source>
</evidence>
<keyword evidence="4" id="KW-0378">Hydrolase</keyword>
<dbReference type="GO" id="GO:0071037">
    <property type="term" value="P:nuclear polyadenylation-dependent snRNA catabolic process"/>
    <property type="evidence" value="ECO:0007669"/>
    <property type="project" value="TreeGrafter"/>
</dbReference>
<dbReference type="SMART" id="SM00474">
    <property type="entry name" value="35EXOc"/>
    <property type="match status" value="1"/>
</dbReference>
<dbReference type="SUPFAM" id="SSF53098">
    <property type="entry name" value="Ribonuclease H-like"/>
    <property type="match status" value="1"/>
</dbReference>
<evidence type="ECO:0000313" key="12">
    <source>
        <dbReference type="Proteomes" id="UP000515204"/>
    </source>
</evidence>
<evidence type="ECO:0000256" key="10">
    <source>
        <dbReference type="SAM" id="MobiDB-lite"/>
    </source>
</evidence>
<feature type="compositionally biased region" description="Basic and acidic residues" evidence="10">
    <location>
        <begin position="747"/>
        <end position="765"/>
    </location>
</feature>
<dbReference type="InterPro" id="IPR012588">
    <property type="entry name" value="Exosome-assoc_fac_Rrp6_N"/>
</dbReference>
<keyword evidence="5" id="KW-0271">Exosome</keyword>
<feature type="compositionally biased region" description="Polar residues" evidence="10">
    <location>
        <begin position="10"/>
        <end position="25"/>
    </location>
</feature>
<accession>A0A6P3X851</accession>
<dbReference type="Pfam" id="PF01612">
    <property type="entry name" value="DNA_pol_A_exo1"/>
    <property type="match status" value="1"/>
</dbReference>
<feature type="compositionally biased region" description="Basic residues" evidence="10">
    <location>
        <begin position="717"/>
        <end position="729"/>
    </location>
</feature>
<dbReference type="Pfam" id="PF08066">
    <property type="entry name" value="PMC2NT"/>
    <property type="match status" value="1"/>
</dbReference>
<feature type="compositionally biased region" description="Basic and acidic residues" evidence="10">
    <location>
        <begin position="660"/>
        <end position="673"/>
    </location>
</feature>
<dbReference type="InterPro" id="IPR002121">
    <property type="entry name" value="HRDC_dom"/>
</dbReference>
<dbReference type="GeneID" id="106744292"/>
<dbReference type="InterPro" id="IPR044876">
    <property type="entry name" value="HRDC_dom_sf"/>
</dbReference>
<dbReference type="GO" id="GO:0000175">
    <property type="term" value="F:3'-5'-RNA exonuclease activity"/>
    <property type="evidence" value="ECO:0007669"/>
    <property type="project" value="InterPro"/>
</dbReference>
<dbReference type="InterPro" id="IPR012337">
    <property type="entry name" value="RNaseH-like_sf"/>
</dbReference>
<dbReference type="CDD" id="cd06147">
    <property type="entry name" value="Rrp6p_like_exo"/>
    <property type="match status" value="1"/>
</dbReference>
<keyword evidence="6" id="KW-0269">Exonuclease</keyword>
<dbReference type="Pfam" id="PF00570">
    <property type="entry name" value="HRDC"/>
    <property type="match status" value="1"/>
</dbReference>
<comment type="similarity">
    <text evidence="8">Belongs to the exosome component 10/RRP6 family.</text>
</comment>
<dbReference type="InterPro" id="IPR036397">
    <property type="entry name" value="RNaseH_sf"/>
</dbReference>
<keyword evidence="7" id="KW-0539">Nucleus</keyword>
<dbReference type="CTD" id="41798"/>
<dbReference type="GO" id="GO:0071040">
    <property type="term" value="P:nuclear polyadenylation-dependent antisense transcript catabolic process"/>
    <property type="evidence" value="ECO:0007669"/>
    <property type="project" value="TreeGrafter"/>
</dbReference>
<feature type="region of interest" description="Disordered" evidence="10">
    <location>
        <begin position="865"/>
        <end position="888"/>
    </location>
</feature>